<dbReference type="Proteomes" id="UP000252357">
    <property type="component" value="Unassembled WGS sequence"/>
</dbReference>
<dbReference type="GO" id="GO:0035438">
    <property type="term" value="F:cyclic-di-GMP binding"/>
    <property type="evidence" value="ECO:0007669"/>
    <property type="project" value="InterPro"/>
</dbReference>
<feature type="region of interest" description="Disordered" evidence="1">
    <location>
        <begin position="61"/>
        <end position="101"/>
    </location>
</feature>
<dbReference type="InterPro" id="IPR009926">
    <property type="entry name" value="T3SS_YcgR_PilZN"/>
</dbReference>
<organism evidence="4 5">
    <name type="scientific">Parvibium lacunae</name>
    <dbReference type="NCBI Taxonomy" id="1888893"/>
    <lineage>
        <taxon>Bacteria</taxon>
        <taxon>Pseudomonadati</taxon>
        <taxon>Pseudomonadota</taxon>
        <taxon>Betaproteobacteria</taxon>
        <taxon>Burkholderiales</taxon>
        <taxon>Alcaligenaceae</taxon>
        <taxon>Parvibium</taxon>
    </lineage>
</organism>
<name>A0A368L1K3_9BURK</name>
<evidence type="ECO:0000259" key="3">
    <source>
        <dbReference type="Pfam" id="PF12945"/>
    </source>
</evidence>
<keyword evidence="4" id="KW-0966">Cell projection</keyword>
<protein>
    <submittedName>
        <fullName evidence="4">Flagellar brake protein</fullName>
    </submittedName>
</protein>
<feature type="domain" description="Type III secretion system flagellar brake protein YcgR PilZN" evidence="3">
    <location>
        <begin position="115"/>
        <end position="184"/>
    </location>
</feature>
<reference evidence="4 5" key="1">
    <citation type="journal article" date="2018" name="Int. J. Syst. Evol. Microbiol.">
        <title>Parvibium lacunae gen. nov., sp. nov., a new member of the family Alcaligenaceae isolated from a freshwater pond.</title>
        <authorList>
            <person name="Chen W.M."/>
            <person name="Xie P.B."/>
            <person name="Hsu M.Y."/>
            <person name="Sheu S.Y."/>
        </authorList>
    </citation>
    <scope>NUCLEOTIDE SEQUENCE [LARGE SCALE GENOMIC DNA]</scope>
    <source>
        <strain evidence="4 5">KMB9</strain>
    </source>
</reference>
<dbReference type="Pfam" id="PF12945">
    <property type="entry name" value="PilZNR"/>
    <property type="match status" value="1"/>
</dbReference>
<feature type="domain" description="PilZ" evidence="2">
    <location>
        <begin position="195"/>
        <end position="299"/>
    </location>
</feature>
<dbReference type="AlphaFoldDB" id="A0A368L1K3"/>
<sequence>MRLKAVTPEDIPFGRVLPFALLDADANILIAAGQSVTPEQFAVLETFGVFRDADWEPPLETTEHGTIGAGLPAPHPITPYDGRTPQRQSDTRANKQPPKQSDGIQYLRMNFLGSEEGFFVRLYGMVPGQSLIISAPIENGQLLFVKEGDLFDFKGFYSRAIYSFSAAVRQVCFQPFPYLHINWPEPSRVSKQIVRQTRRIDISLPCTLYIGPALKKTINGVVRNLSTGGLEIELFGHLDDTTPAGSQVKVAFRVPVHGQKFMIEHEAKLVGKRTYEDEPAERYGLSFENLPYDMLLALHGYIQETLLNRLETPLFAV</sequence>
<gene>
    <name evidence="4" type="ORF">DU000_08275</name>
</gene>
<evidence type="ECO:0000259" key="2">
    <source>
        <dbReference type="Pfam" id="PF07238"/>
    </source>
</evidence>
<keyword evidence="4" id="KW-0969">Cilium</keyword>
<evidence type="ECO:0000313" key="4">
    <source>
        <dbReference type="EMBL" id="RCS57447.1"/>
    </source>
</evidence>
<dbReference type="Pfam" id="PF07238">
    <property type="entry name" value="PilZ"/>
    <property type="match status" value="1"/>
</dbReference>
<keyword evidence="5" id="KW-1185">Reference proteome</keyword>
<dbReference type="SUPFAM" id="SSF141371">
    <property type="entry name" value="PilZ domain-like"/>
    <property type="match status" value="2"/>
</dbReference>
<dbReference type="OrthoDB" id="8526570at2"/>
<dbReference type="InterPro" id="IPR009875">
    <property type="entry name" value="PilZ_domain"/>
</dbReference>
<proteinExistence type="predicted"/>
<evidence type="ECO:0000313" key="5">
    <source>
        <dbReference type="Proteomes" id="UP000252357"/>
    </source>
</evidence>
<keyword evidence="4" id="KW-0282">Flagellum</keyword>
<accession>A0A368L1K3</accession>
<evidence type="ECO:0000256" key="1">
    <source>
        <dbReference type="SAM" id="MobiDB-lite"/>
    </source>
</evidence>
<dbReference type="EMBL" id="QPGB01000003">
    <property type="protein sequence ID" value="RCS57447.1"/>
    <property type="molecule type" value="Genomic_DNA"/>
</dbReference>
<dbReference type="Gene3D" id="2.40.10.220">
    <property type="entry name" value="predicted glycosyltransferase like domains"/>
    <property type="match status" value="1"/>
</dbReference>
<dbReference type="RefSeq" id="WP_114402928.1">
    <property type="nucleotide sequence ID" value="NZ_QPGB01000003.1"/>
</dbReference>
<comment type="caution">
    <text evidence="4">The sequence shown here is derived from an EMBL/GenBank/DDBJ whole genome shotgun (WGS) entry which is preliminary data.</text>
</comment>